<keyword evidence="1" id="KW-0472">Membrane</keyword>
<sequence>MEKIRHAQWITLHRQYEHYEYLALVIKLAGVMTALTGLFSAMDCWPVLLILAVLWLLEGIWKTFQARLEVSLMALENTQAETTLFPVYNNWQQNRPGLVTLVGQYLRASLRPTVAFPYIVLMLIILLPLIY</sequence>
<dbReference type="RefSeq" id="WP_099034111.1">
    <property type="nucleotide sequence ID" value="NZ_BMGJ01000006.1"/>
</dbReference>
<comment type="caution">
    <text evidence="2">The sequence shown here is derived from an EMBL/GenBank/DDBJ whole genome shotgun (WGS) entry which is preliminary data.</text>
</comment>
<feature type="transmembrane region" description="Helical" evidence="1">
    <location>
        <begin position="21"/>
        <end position="39"/>
    </location>
</feature>
<feature type="transmembrane region" description="Helical" evidence="1">
    <location>
        <begin position="45"/>
        <end position="64"/>
    </location>
</feature>
<feature type="transmembrane region" description="Helical" evidence="1">
    <location>
        <begin position="114"/>
        <end position="130"/>
    </location>
</feature>
<gene>
    <name evidence="2" type="ORF">GCM10011357_19750</name>
</gene>
<dbReference type="Proteomes" id="UP000614272">
    <property type="component" value="Unassembled WGS sequence"/>
</dbReference>
<evidence type="ECO:0000313" key="3">
    <source>
        <dbReference type="Proteomes" id="UP000614272"/>
    </source>
</evidence>
<evidence type="ECO:0000313" key="2">
    <source>
        <dbReference type="EMBL" id="GGD64457.1"/>
    </source>
</evidence>
<protein>
    <submittedName>
        <fullName evidence="2">Uncharacterized protein</fullName>
    </submittedName>
</protein>
<organism evidence="2 3">
    <name type="scientific">Lacimicrobium alkaliphilum</name>
    <dbReference type="NCBI Taxonomy" id="1526571"/>
    <lineage>
        <taxon>Bacteria</taxon>
        <taxon>Pseudomonadati</taxon>
        <taxon>Pseudomonadota</taxon>
        <taxon>Gammaproteobacteria</taxon>
        <taxon>Alteromonadales</taxon>
        <taxon>Alteromonadaceae</taxon>
        <taxon>Lacimicrobium</taxon>
    </lineage>
</organism>
<evidence type="ECO:0000256" key="1">
    <source>
        <dbReference type="SAM" id="Phobius"/>
    </source>
</evidence>
<keyword evidence="3" id="KW-1185">Reference proteome</keyword>
<dbReference type="EMBL" id="BMGJ01000006">
    <property type="protein sequence ID" value="GGD64457.1"/>
    <property type="molecule type" value="Genomic_DNA"/>
</dbReference>
<keyword evidence="1" id="KW-0812">Transmembrane</keyword>
<name>A0ABQ1RB20_9ALTE</name>
<reference evidence="3" key="1">
    <citation type="journal article" date="2019" name="Int. J. Syst. Evol. Microbiol.">
        <title>The Global Catalogue of Microorganisms (GCM) 10K type strain sequencing project: providing services to taxonomists for standard genome sequencing and annotation.</title>
        <authorList>
            <consortium name="The Broad Institute Genomics Platform"/>
            <consortium name="The Broad Institute Genome Sequencing Center for Infectious Disease"/>
            <person name="Wu L."/>
            <person name="Ma J."/>
        </authorList>
    </citation>
    <scope>NUCLEOTIDE SEQUENCE [LARGE SCALE GENOMIC DNA]</scope>
    <source>
        <strain evidence="3">CGMCC 1.12923</strain>
    </source>
</reference>
<proteinExistence type="predicted"/>
<keyword evidence="1" id="KW-1133">Transmembrane helix</keyword>
<accession>A0ABQ1RB20</accession>